<keyword evidence="3" id="KW-1185">Reference proteome</keyword>
<dbReference type="PANTHER" id="PTHR38585">
    <property type="entry name" value="TRANSMEMBRANE PROTEIN"/>
    <property type="match status" value="1"/>
</dbReference>
<dbReference type="HOGENOM" id="CLU_1058957_0_0_1"/>
<sequence length="278" mass="31105">MADELEKFLRRFQNHSKQIWAKLKAKGNKKAKRVRASDIVEASVLSAASFPLCLGVIQNTVFRPLRLTSHIRILAPACGAISVAVSGAISSLVFITYTEKSKDAKDRYFESHKSQFDSYFRTIRYSYSPMDIAVCVVGSLFVFKTLGGRFRSVLPSSLLHAGAFAKVSLPAVSKLYASDTTKRKLVKLGKRYGCHTCGRKRWQTFVGDHIPPNKLLKPGKTQRFYPQCTNCSNKQGAALSTNSKMRRIKTHGLTLKVYHVWLPLPGLLMAARDCFLKV</sequence>
<keyword evidence="1" id="KW-0812">Transmembrane</keyword>
<reference evidence="2" key="1">
    <citation type="journal article" date="2007" name="Science">
        <title>Sea anemone genome reveals ancestral eumetazoan gene repertoire and genomic organization.</title>
        <authorList>
            <person name="Putnam N.H."/>
            <person name="Srivastava M."/>
            <person name="Hellsten U."/>
            <person name="Dirks B."/>
            <person name="Chapman J."/>
            <person name="Salamov A."/>
            <person name="Terry A."/>
            <person name="Shapiro H."/>
            <person name="Lindquist E."/>
            <person name="Kapitonov V.V."/>
            <person name="Jurka J."/>
            <person name="Genikhovich G."/>
            <person name="Grigoriev I.V."/>
            <person name="Lucas S.M."/>
            <person name="Steele R.E."/>
            <person name="Finnerty J.R."/>
            <person name="Technau U."/>
            <person name="Martindale M.Q."/>
            <person name="Rokhsar D.S."/>
        </authorList>
    </citation>
    <scope>NUCLEOTIDE SEQUENCE [LARGE SCALE GENOMIC DNA]</scope>
    <source>
        <strain evidence="2">CH2 x CH6</strain>
    </source>
</reference>
<dbReference type="PhylomeDB" id="A7RQG3"/>
<dbReference type="InParanoid" id="A7RQG3"/>
<keyword evidence="1" id="KW-1133">Transmembrane helix</keyword>
<dbReference type="AlphaFoldDB" id="A7RQG3"/>
<gene>
    <name evidence="2" type="ORF">NEMVEDRAFT_v1g239965</name>
</gene>
<feature type="transmembrane region" description="Helical" evidence="1">
    <location>
        <begin position="73"/>
        <end position="97"/>
    </location>
</feature>
<keyword evidence="1" id="KW-0472">Membrane</keyword>
<dbReference type="Proteomes" id="UP000001593">
    <property type="component" value="Unassembled WGS sequence"/>
</dbReference>
<dbReference type="STRING" id="45351.A7RQG3"/>
<feature type="transmembrane region" description="Helical" evidence="1">
    <location>
        <begin position="39"/>
        <end position="61"/>
    </location>
</feature>
<dbReference type="eggNOG" id="ENOG502S73D">
    <property type="taxonomic scope" value="Eukaryota"/>
</dbReference>
<evidence type="ECO:0000313" key="3">
    <source>
        <dbReference type="Proteomes" id="UP000001593"/>
    </source>
</evidence>
<dbReference type="OMA" id="WRHIVTH"/>
<accession>A7RQG3</accession>
<name>A7RQG3_NEMVE</name>
<dbReference type="PANTHER" id="PTHR38585:SF1">
    <property type="entry name" value="TRANSMEMBRANE PROTEIN"/>
    <property type="match status" value="1"/>
</dbReference>
<evidence type="ECO:0000313" key="2">
    <source>
        <dbReference type="EMBL" id="EDO46360.1"/>
    </source>
</evidence>
<evidence type="ECO:0000256" key="1">
    <source>
        <dbReference type="SAM" id="Phobius"/>
    </source>
</evidence>
<dbReference type="EMBL" id="DS469528">
    <property type="protein sequence ID" value="EDO46360.1"/>
    <property type="molecule type" value="Genomic_DNA"/>
</dbReference>
<proteinExistence type="predicted"/>
<organism evidence="2 3">
    <name type="scientific">Nematostella vectensis</name>
    <name type="common">Starlet sea anemone</name>
    <dbReference type="NCBI Taxonomy" id="45351"/>
    <lineage>
        <taxon>Eukaryota</taxon>
        <taxon>Metazoa</taxon>
        <taxon>Cnidaria</taxon>
        <taxon>Anthozoa</taxon>
        <taxon>Hexacorallia</taxon>
        <taxon>Actiniaria</taxon>
        <taxon>Edwardsiidae</taxon>
        <taxon>Nematostella</taxon>
    </lineage>
</organism>
<protein>
    <submittedName>
        <fullName evidence="2">Uncharacterized protein</fullName>
    </submittedName>
</protein>